<evidence type="ECO:0000256" key="1">
    <source>
        <dbReference type="ARBA" id="ARBA00004123"/>
    </source>
</evidence>
<feature type="compositionally biased region" description="Low complexity" evidence="3">
    <location>
        <begin position="362"/>
        <end position="381"/>
    </location>
</feature>
<feature type="compositionally biased region" description="Polar residues" evidence="3">
    <location>
        <begin position="92"/>
        <end position="112"/>
    </location>
</feature>
<evidence type="ECO:0000313" key="5">
    <source>
        <dbReference type="EMBL" id="KAG7163916.1"/>
    </source>
</evidence>
<dbReference type="AlphaFoldDB" id="A0A8J5JX43"/>
<feature type="compositionally biased region" description="Basic residues" evidence="3">
    <location>
        <begin position="29"/>
        <end position="38"/>
    </location>
</feature>
<name>A0A8J5JX43_HOMAM</name>
<feature type="compositionally biased region" description="Polar residues" evidence="3">
    <location>
        <begin position="487"/>
        <end position="496"/>
    </location>
</feature>
<gene>
    <name evidence="5" type="primary">RANBP3-L</name>
    <name evidence="5" type="ORF">Hamer_G020832</name>
</gene>
<dbReference type="Pfam" id="PF00638">
    <property type="entry name" value="Ran_BP1"/>
    <property type="match status" value="1"/>
</dbReference>
<dbReference type="PROSITE" id="PS50196">
    <property type="entry name" value="RANBD1"/>
    <property type="match status" value="1"/>
</dbReference>
<feature type="compositionally biased region" description="Basic residues" evidence="3">
    <location>
        <begin position="51"/>
        <end position="71"/>
    </location>
</feature>
<dbReference type="Proteomes" id="UP000747542">
    <property type="component" value="Unassembled WGS sequence"/>
</dbReference>
<dbReference type="SUPFAM" id="SSF50729">
    <property type="entry name" value="PH domain-like"/>
    <property type="match status" value="1"/>
</dbReference>
<dbReference type="InterPro" id="IPR000156">
    <property type="entry name" value="Ran_bind_dom"/>
</dbReference>
<feature type="compositionally biased region" description="Basic and acidic residues" evidence="3">
    <location>
        <begin position="497"/>
        <end position="507"/>
    </location>
</feature>
<dbReference type="CDD" id="cd13180">
    <property type="entry name" value="RanBD_RanBP3"/>
    <property type="match status" value="1"/>
</dbReference>
<evidence type="ECO:0000256" key="3">
    <source>
        <dbReference type="SAM" id="MobiDB-lite"/>
    </source>
</evidence>
<dbReference type="SMART" id="SM00160">
    <property type="entry name" value="RanBD"/>
    <property type="match status" value="1"/>
</dbReference>
<feature type="compositionally biased region" description="Polar residues" evidence="3">
    <location>
        <begin position="312"/>
        <end position="325"/>
    </location>
</feature>
<accession>A0A8J5JX43</accession>
<feature type="region of interest" description="Disordered" evidence="3">
    <location>
        <begin position="419"/>
        <end position="467"/>
    </location>
</feature>
<dbReference type="EMBL" id="JAHLQT010026066">
    <property type="protein sequence ID" value="KAG7163916.1"/>
    <property type="molecule type" value="Genomic_DNA"/>
</dbReference>
<feature type="region of interest" description="Disordered" evidence="3">
    <location>
        <begin position="193"/>
        <end position="404"/>
    </location>
</feature>
<feature type="compositionally biased region" description="Polar residues" evidence="3">
    <location>
        <begin position="450"/>
        <end position="466"/>
    </location>
</feature>
<comment type="subcellular location">
    <subcellularLocation>
        <location evidence="1">Nucleus</location>
    </subcellularLocation>
</comment>
<feature type="region of interest" description="Disordered" evidence="3">
    <location>
        <begin position="29"/>
        <end position="126"/>
    </location>
</feature>
<dbReference type="PANTHER" id="PTHR23138">
    <property type="entry name" value="RAN BINDING PROTEIN"/>
    <property type="match status" value="1"/>
</dbReference>
<feature type="region of interest" description="Disordered" evidence="3">
    <location>
        <begin position="487"/>
        <end position="511"/>
    </location>
</feature>
<feature type="compositionally biased region" description="Low complexity" evidence="3">
    <location>
        <begin position="241"/>
        <end position="271"/>
    </location>
</feature>
<reference evidence="5" key="1">
    <citation type="journal article" date="2021" name="Sci. Adv.">
        <title>The American lobster genome reveals insights on longevity, neural, and immune adaptations.</title>
        <authorList>
            <person name="Polinski J.M."/>
            <person name="Zimin A.V."/>
            <person name="Clark K.F."/>
            <person name="Kohn A.B."/>
            <person name="Sadowski N."/>
            <person name="Timp W."/>
            <person name="Ptitsyn A."/>
            <person name="Khanna P."/>
            <person name="Romanova D.Y."/>
            <person name="Williams P."/>
            <person name="Greenwood S.J."/>
            <person name="Moroz L.L."/>
            <person name="Walt D.R."/>
            <person name="Bodnar A.G."/>
        </authorList>
    </citation>
    <scope>NUCLEOTIDE SEQUENCE</scope>
    <source>
        <strain evidence="5">GMGI-L3</strain>
    </source>
</reference>
<evidence type="ECO:0000313" key="6">
    <source>
        <dbReference type="Proteomes" id="UP000747542"/>
    </source>
</evidence>
<dbReference type="GO" id="GO:0005634">
    <property type="term" value="C:nucleus"/>
    <property type="evidence" value="ECO:0007669"/>
    <property type="project" value="UniProtKB-SubCell"/>
</dbReference>
<comment type="caution">
    <text evidence="5">The sequence shown here is derived from an EMBL/GenBank/DDBJ whole genome shotgun (WGS) entry which is preliminary data.</text>
</comment>
<feature type="domain" description="RanBD1" evidence="4">
    <location>
        <begin position="514"/>
        <end position="589"/>
    </location>
</feature>
<protein>
    <submittedName>
        <fullName evidence="5">Ran-binding protein 3-like</fullName>
    </submittedName>
</protein>
<feature type="compositionally biased region" description="Low complexity" evidence="3">
    <location>
        <begin position="326"/>
        <end position="342"/>
    </location>
</feature>
<keyword evidence="2" id="KW-0539">Nucleus</keyword>
<evidence type="ECO:0000256" key="2">
    <source>
        <dbReference type="ARBA" id="ARBA00023242"/>
    </source>
</evidence>
<proteinExistence type="predicted"/>
<evidence type="ECO:0000259" key="4">
    <source>
        <dbReference type="PROSITE" id="PS50196"/>
    </source>
</evidence>
<organism evidence="5 6">
    <name type="scientific">Homarus americanus</name>
    <name type="common">American lobster</name>
    <dbReference type="NCBI Taxonomy" id="6706"/>
    <lineage>
        <taxon>Eukaryota</taxon>
        <taxon>Metazoa</taxon>
        <taxon>Ecdysozoa</taxon>
        <taxon>Arthropoda</taxon>
        <taxon>Crustacea</taxon>
        <taxon>Multicrustacea</taxon>
        <taxon>Malacostraca</taxon>
        <taxon>Eumalacostraca</taxon>
        <taxon>Eucarida</taxon>
        <taxon>Decapoda</taxon>
        <taxon>Pleocyemata</taxon>
        <taxon>Astacidea</taxon>
        <taxon>Nephropoidea</taxon>
        <taxon>Nephropidae</taxon>
        <taxon>Homarus</taxon>
    </lineage>
</organism>
<feature type="compositionally biased region" description="Polar residues" evidence="3">
    <location>
        <begin position="421"/>
        <end position="442"/>
    </location>
</feature>
<dbReference type="GO" id="GO:0006611">
    <property type="term" value="P:protein export from nucleus"/>
    <property type="evidence" value="ECO:0007669"/>
    <property type="project" value="TreeGrafter"/>
</dbReference>
<dbReference type="PANTHER" id="PTHR23138:SF142">
    <property type="entry name" value="RAN-BINDING PROTEIN 3B-RELATED"/>
    <property type="match status" value="1"/>
</dbReference>
<dbReference type="Gene3D" id="2.30.29.30">
    <property type="entry name" value="Pleckstrin-homology domain (PH domain)/Phosphotyrosine-binding domain (PTB)"/>
    <property type="match status" value="1"/>
</dbReference>
<sequence length="661" mass="70534">MADSRFGATTETTMDRSKFRLLARLLLAHHQRRRRRSPHSSTHPYQDNPARYHKHASVKRSSRRPTSRQRSRGSNLAPAATNSILPKPEVLGNSSTVTTTGLATSPVSTSPTRPAKSPRVGPVQYQTARGKTSARFRYWWVNQLTRIFLQEGASDGISACSSSIDSCSSNNKVSSLSSPHSTSAVTTLASTGMGNPFARATPQATWGSESSDHRPILAPPRLSPHSDSGGPPVIRQSALGSSRVVSSMRSTSSLFTPPTVTVTGSSPPQSSKSEFKLKPSVLGSANPFSRTPDPGDKADSASGSDDGVPGTTAESSSFQASGQDVSSSTSTASSHTSRATSSGVKEDRRGAARPLPAELHTNNSEDSNASSNNTSSSNSRNLFLPLARNGDGKDGSGSPNVGSNNFIFGQNLQSKVAGAESSVTSSSDAARTTNGEKQTGNLFSEAASEISRSTDTTPSIATTNGRPVTGNLFSDAVSEISLPSEDSLWTSGQSLEESSRELTEKEKSQKRKFDHVEVITGEESESNVLQMNCKLYAWVSGSWQERGRGILRLNDWDAGHEIHSRLVIRTQGTLTVMLNTKVWAEMSIERASSKSVRFTALDADGQPKIFLAMGSPKDVDLLYNSLEWRVASSRSHTHDEGNTASAKKPKLDETGSAKVTS</sequence>
<dbReference type="InterPro" id="IPR011993">
    <property type="entry name" value="PH-like_dom_sf"/>
</dbReference>
<keyword evidence="6" id="KW-1185">Reference proteome</keyword>
<dbReference type="InterPro" id="IPR045255">
    <property type="entry name" value="RanBP1-like"/>
</dbReference>
<feature type="region of interest" description="Disordered" evidence="3">
    <location>
        <begin position="634"/>
        <end position="661"/>
    </location>
</feature>